<dbReference type="PANTHER" id="PTHR13417:SF2">
    <property type="entry name" value="E3 UBIQUITIN-PROTEIN LIGASE RNF146"/>
    <property type="match status" value="1"/>
</dbReference>
<accession>A0A0L0C6M1</accession>
<feature type="compositionally biased region" description="Low complexity" evidence="12">
    <location>
        <begin position="552"/>
        <end position="570"/>
    </location>
</feature>
<dbReference type="PROSITE" id="PS50918">
    <property type="entry name" value="WWE"/>
    <property type="match status" value="2"/>
</dbReference>
<dbReference type="InterPro" id="IPR037197">
    <property type="entry name" value="WWE_dom_sf"/>
</dbReference>
<dbReference type="Pfam" id="PF13920">
    <property type="entry name" value="zf-C3HC4_3"/>
    <property type="match status" value="1"/>
</dbReference>
<comment type="pathway">
    <text evidence="11">Protein modification; protein ubiquitination.</text>
</comment>
<dbReference type="InterPro" id="IPR017907">
    <property type="entry name" value="Znf_RING_CS"/>
</dbReference>
<keyword evidence="5" id="KW-0879">Wnt signaling pathway</keyword>
<evidence type="ECO:0000259" key="14">
    <source>
        <dbReference type="PROSITE" id="PS50918"/>
    </source>
</evidence>
<comment type="catalytic activity">
    <reaction evidence="1 11">
        <text>S-ubiquitinyl-[E2 ubiquitin-conjugating enzyme]-L-cysteine + [acceptor protein]-L-lysine = [E2 ubiquitin-conjugating enzyme]-L-cysteine + N(6)-ubiquitinyl-[acceptor protein]-L-lysine.</text>
        <dbReference type="EC" id="2.3.2.27"/>
    </reaction>
</comment>
<dbReference type="InterPro" id="IPR044110">
    <property type="entry name" value="RING-HC_RNF146"/>
</dbReference>
<dbReference type="InterPro" id="IPR033509">
    <property type="entry name" value="RNF146"/>
</dbReference>
<evidence type="ECO:0000256" key="5">
    <source>
        <dbReference type="ARBA" id="ARBA00022687"/>
    </source>
</evidence>
<feature type="domain" description="RING-type" evidence="13">
    <location>
        <begin position="134"/>
        <end position="172"/>
    </location>
</feature>
<comment type="function">
    <text evidence="11">E3 ubiquitin-protein ligase that specifically binds poly-ADP-ribosylated proteins and mediates their ubiquitination and subsequent degradation.</text>
</comment>
<keyword evidence="9 11" id="KW-0862">Zinc</keyword>
<evidence type="ECO:0000256" key="11">
    <source>
        <dbReference type="RuleBase" id="RU367115"/>
    </source>
</evidence>
<protein>
    <recommendedName>
        <fullName evidence="11">E3 ubiquitin-protein ligase</fullName>
        <ecNumber evidence="11">2.3.2.27</ecNumber>
    </recommendedName>
</protein>
<comment type="subcellular location">
    <subcellularLocation>
        <location evidence="2 11">Cytoplasm</location>
        <location evidence="2 11">Cytosol</location>
    </subcellularLocation>
</comment>
<dbReference type="GO" id="GO:0006511">
    <property type="term" value="P:ubiquitin-dependent protein catabolic process"/>
    <property type="evidence" value="ECO:0007669"/>
    <property type="project" value="UniProtKB-UniRule"/>
</dbReference>
<dbReference type="GO" id="GO:0008270">
    <property type="term" value="F:zinc ion binding"/>
    <property type="evidence" value="ECO:0007669"/>
    <property type="project" value="UniProtKB-UniRule"/>
</dbReference>
<keyword evidence="3 11" id="KW-0963">Cytoplasm</keyword>
<dbReference type="Proteomes" id="UP000037069">
    <property type="component" value="Unassembled WGS sequence"/>
</dbReference>
<feature type="compositionally biased region" description="Polar residues" evidence="12">
    <location>
        <begin position="462"/>
        <end position="473"/>
    </location>
</feature>
<keyword evidence="8 11" id="KW-0833">Ubl conjugation pathway</keyword>
<evidence type="ECO:0000313" key="16">
    <source>
        <dbReference type="Proteomes" id="UP000037069"/>
    </source>
</evidence>
<dbReference type="InterPro" id="IPR001841">
    <property type="entry name" value="Znf_RING"/>
</dbReference>
<dbReference type="GO" id="GO:0005634">
    <property type="term" value="C:nucleus"/>
    <property type="evidence" value="ECO:0007669"/>
    <property type="project" value="TreeGrafter"/>
</dbReference>
<keyword evidence="4 11" id="KW-0808">Transferase</keyword>
<dbReference type="STRING" id="7375.A0A0L0C6M1"/>
<feature type="region of interest" description="Disordered" evidence="12">
    <location>
        <begin position="663"/>
        <end position="705"/>
    </location>
</feature>
<dbReference type="SUPFAM" id="SSF117839">
    <property type="entry name" value="WWE domain"/>
    <property type="match status" value="3"/>
</dbReference>
<evidence type="ECO:0000256" key="6">
    <source>
        <dbReference type="ARBA" id="ARBA00022723"/>
    </source>
</evidence>
<reference evidence="15 16" key="1">
    <citation type="journal article" date="2015" name="Nat. Commun.">
        <title>Lucilia cuprina genome unlocks parasitic fly biology to underpin future interventions.</title>
        <authorList>
            <person name="Anstead C.A."/>
            <person name="Korhonen P.K."/>
            <person name="Young N.D."/>
            <person name="Hall R.S."/>
            <person name="Jex A.R."/>
            <person name="Murali S.C."/>
            <person name="Hughes D.S."/>
            <person name="Lee S.F."/>
            <person name="Perry T."/>
            <person name="Stroehlein A.J."/>
            <person name="Ansell B.R."/>
            <person name="Breugelmans B."/>
            <person name="Hofmann A."/>
            <person name="Qu J."/>
            <person name="Dugan S."/>
            <person name="Lee S.L."/>
            <person name="Chao H."/>
            <person name="Dinh H."/>
            <person name="Han Y."/>
            <person name="Doddapaneni H.V."/>
            <person name="Worley K.C."/>
            <person name="Muzny D.M."/>
            <person name="Ioannidis P."/>
            <person name="Waterhouse R.M."/>
            <person name="Zdobnov E.M."/>
            <person name="James P.J."/>
            <person name="Bagnall N.H."/>
            <person name="Kotze A.C."/>
            <person name="Gibbs R.A."/>
            <person name="Richards S."/>
            <person name="Batterham P."/>
            <person name="Gasser R.B."/>
        </authorList>
    </citation>
    <scope>NUCLEOTIDE SEQUENCE [LARGE SCALE GENOMIC DNA]</scope>
    <source>
        <strain evidence="15 16">LS</strain>
        <tissue evidence="15">Full body</tissue>
    </source>
</reference>
<evidence type="ECO:0000256" key="3">
    <source>
        <dbReference type="ARBA" id="ARBA00022490"/>
    </source>
</evidence>
<sequence>MENLEESAEVITTTTPDLVEDSIATMESGPPLLAATTHSNELDDSVQIIETPIEVLDLTSPQPSTSTSSTTNCSSGAGAVGAAACAVKRNLEETLKKEANNTDLTCTLDQQPSTSNTAANTASSSSNTTNLLECPICLQTCIHPARLPCGHIFCFLCVKGVAYKNRRCAMCRREIPPEFLDHPQLVNGIEDICTTKATDDGYQWFYEGRNGGWWAYEKRNANEIEEAFQNLCKTQLQMPHKKMKKVKVESFDKDGNRIDVKFQSEEDDDDVNEEGEAIVSNDGNNPAIPLTYDIQICGNIYTVDFQNMLQYPQCMPYRKRKICRAKGLPAKGVAGLLSTKRNRRKRCWWQYDDRTSQDLEEAFKKGERSCTILVAGYVYIVDFDAMIQQRQNEPARCRRVKRDLATIPKKGVAGLRIEGNTVTTDSNFAAQVYQSRQNRYRSGELLHEADIDSPDNPILRTHGTNDPASPNTQRRLRLPYGGLGGYVIELGNPSEFVSTAAATDAALRIASDIIGSTLAHADELTRSNSNNTPSTSANAYQNHHLHHHQQHQHTLNQSEETSLNSSNSEANLNDLTHLNTYSSATPVTLNSNTTVNGLGLLSSNSTNGGGVNISRERGSRELLGAAEDLLGATQRVIATADQPTIDLFEQTLNDFHALTLRNIHDSSDDDNDAEQQQQQHQQRQQTHSTPNCQRSSSHSYNPDNP</sequence>
<comment type="PTM">
    <text evidence="11">Ubiquitinated; autoubiquitinated.</text>
</comment>
<feature type="region of interest" description="Disordered" evidence="12">
    <location>
        <begin position="543"/>
        <end position="570"/>
    </location>
</feature>
<dbReference type="InterPro" id="IPR013083">
    <property type="entry name" value="Znf_RING/FYVE/PHD"/>
</dbReference>
<dbReference type="UniPathway" id="UPA00143"/>
<dbReference type="Pfam" id="PF02825">
    <property type="entry name" value="WWE"/>
    <property type="match status" value="3"/>
</dbReference>
<evidence type="ECO:0000256" key="8">
    <source>
        <dbReference type="ARBA" id="ARBA00022786"/>
    </source>
</evidence>
<evidence type="ECO:0000256" key="1">
    <source>
        <dbReference type="ARBA" id="ARBA00000900"/>
    </source>
</evidence>
<dbReference type="InterPro" id="IPR004170">
    <property type="entry name" value="WWE_dom"/>
</dbReference>
<comment type="caution">
    <text evidence="15">The sequence shown here is derived from an EMBL/GenBank/DDBJ whole genome shotgun (WGS) entry which is preliminary data.</text>
</comment>
<evidence type="ECO:0000256" key="10">
    <source>
        <dbReference type="PROSITE-ProRule" id="PRU00175"/>
    </source>
</evidence>
<gene>
    <name evidence="15" type="ORF">FF38_03448</name>
</gene>
<dbReference type="OrthoDB" id="10065815at2759"/>
<dbReference type="CDD" id="cd16546">
    <property type="entry name" value="RING-HC_RNF146"/>
    <property type="match status" value="1"/>
</dbReference>
<evidence type="ECO:0000256" key="2">
    <source>
        <dbReference type="ARBA" id="ARBA00004514"/>
    </source>
</evidence>
<evidence type="ECO:0000256" key="4">
    <source>
        <dbReference type="ARBA" id="ARBA00022679"/>
    </source>
</evidence>
<evidence type="ECO:0000259" key="13">
    <source>
        <dbReference type="PROSITE" id="PS50089"/>
    </source>
</evidence>
<dbReference type="PROSITE" id="PS50089">
    <property type="entry name" value="ZF_RING_2"/>
    <property type="match status" value="1"/>
</dbReference>
<feature type="domain" description="WWE" evidence="14">
    <location>
        <begin position="321"/>
        <end position="402"/>
    </location>
</feature>
<evidence type="ECO:0000256" key="7">
    <source>
        <dbReference type="ARBA" id="ARBA00022771"/>
    </source>
</evidence>
<dbReference type="EC" id="2.3.2.27" evidence="11"/>
<dbReference type="SUPFAM" id="SSF57850">
    <property type="entry name" value="RING/U-box"/>
    <property type="match status" value="1"/>
</dbReference>
<name>A0A0L0C6M1_LUCCU</name>
<dbReference type="GO" id="GO:0051865">
    <property type="term" value="P:protein autoubiquitination"/>
    <property type="evidence" value="ECO:0007669"/>
    <property type="project" value="UniProtKB-UniRule"/>
</dbReference>
<dbReference type="SMART" id="SM00678">
    <property type="entry name" value="WWE"/>
    <property type="match status" value="2"/>
</dbReference>
<feature type="compositionally biased region" description="Low complexity" evidence="12">
    <location>
        <begin position="113"/>
        <end position="126"/>
    </location>
</feature>
<comment type="domain">
    <text evidence="11">The WWE domain mediates non-covalent poly(ADP-ribose)-binding.</text>
</comment>
<dbReference type="PROSITE" id="PS00518">
    <property type="entry name" value="ZF_RING_1"/>
    <property type="match status" value="1"/>
</dbReference>
<keyword evidence="7 10" id="KW-0863">Zinc-finger</keyword>
<evidence type="ECO:0000313" key="15">
    <source>
        <dbReference type="EMBL" id="KNC27881.1"/>
    </source>
</evidence>
<dbReference type="GO" id="GO:0072572">
    <property type="term" value="F:poly-ADP-D-ribose binding"/>
    <property type="evidence" value="ECO:0007669"/>
    <property type="project" value="UniProtKB-UniRule"/>
</dbReference>
<dbReference type="GO" id="GO:0061630">
    <property type="term" value="F:ubiquitin protein ligase activity"/>
    <property type="evidence" value="ECO:0007669"/>
    <property type="project" value="UniProtKB-UniRule"/>
</dbReference>
<dbReference type="AlphaFoldDB" id="A0A0L0C6M1"/>
<keyword evidence="16" id="KW-1185">Reference proteome</keyword>
<feature type="region of interest" description="Disordered" evidence="12">
    <location>
        <begin position="450"/>
        <end position="474"/>
    </location>
</feature>
<evidence type="ECO:0000256" key="12">
    <source>
        <dbReference type="SAM" id="MobiDB-lite"/>
    </source>
</evidence>
<feature type="domain" description="WWE" evidence="14">
    <location>
        <begin position="190"/>
        <end position="280"/>
    </location>
</feature>
<dbReference type="PANTHER" id="PTHR13417">
    <property type="entry name" value="E3 UBIQUITIN-PROTEIN LIGASE RNF146"/>
    <property type="match status" value="1"/>
</dbReference>
<dbReference type="GO" id="GO:0016055">
    <property type="term" value="P:Wnt signaling pathway"/>
    <property type="evidence" value="ECO:0007669"/>
    <property type="project" value="UniProtKB-KW"/>
</dbReference>
<evidence type="ECO:0000256" key="9">
    <source>
        <dbReference type="ARBA" id="ARBA00022833"/>
    </source>
</evidence>
<dbReference type="GO" id="GO:0005829">
    <property type="term" value="C:cytosol"/>
    <property type="evidence" value="ECO:0007669"/>
    <property type="project" value="UniProtKB-SubCell"/>
</dbReference>
<dbReference type="EMBL" id="JRES01000836">
    <property type="protein sequence ID" value="KNC27881.1"/>
    <property type="molecule type" value="Genomic_DNA"/>
</dbReference>
<organism evidence="15 16">
    <name type="scientific">Lucilia cuprina</name>
    <name type="common">Green bottle fly</name>
    <name type="synonym">Australian sheep blowfly</name>
    <dbReference type="NCBI Taxonomy" id="7375"/>
    <lineage>
        <taxon>Eukaryota</taxon>
        <taxon>Metazoa</taxon>
        <taxon>Ecdysozoa</taxon>
        <taxon>Arthropoda</taxon>
        <taxon>Hexapoda</taxon>
        <taxon>Insecta</taxon>
        <taxon>Pterygota</taxon>
        <taxon>Neoptera</taxon>
        <taxon>Endopterygota</taxon>
        <taxon>Diptera</taxon>
        <taxon>Brachycera</taxon>
        <taxon>Muscomorpha</taxon>
        <taxon>Oestroidea</taxon>
        <taxon>Calliphoridae</taxon>
        <taxon>Luciliinae</taxon>
        <taxon>Lucilia</taxon>
    </lineage>
</organism>
<feature type="compositionally biased region" description="Low complexity" evidence="12">
    <location>
        <begin position="675"/>
        <end position="685"/>
    </location>
</feature>
<keyword evidence="6 11" id="KW-0479">Metal-binding</keyword>
<dbReference type="Gene3D" id="3.30.720.50">
    <property type="match status" value="2"/>
</dbReference>
<dbReference type="Gene3D" id="3.30.40.10">
    <property type="entry name" value="Zinc/RING finger domain, C3HC4 (zinc finger)"/>
    <property type="match status" value="1"/>
</dbReference>
<dbReference type="SMART" id="SM00184">
    <property type="entry name" value="RING"/>
    <property type="match status" value="1"/>
</dbReference>
<dbReference type="InterPro" id="IPR018123">
    <property type="entry name" value="WWE-dom_subgr"/>
</dbReference>
<proteinExistence type="predicted"/>
<feature type="compositionally biased region" description="Polar residues" evidence="12">
    <location>
        <begin position="686"/>
        <end position="705"/>
    </location>
</feature>
<dbReference type="FunFam" id="3.30.40.10:FF:000204">
    <property type="entry name" value="E3 ubiquitin-protein ligase RNF146"/>
    <property type="match status" value="1"/>
</dbReference>
<feature type="region of interest" description="Disordered" evidence="12">
    <location>
        <begin position="106"/>
        <end position="126"/>
    </location>
</feature>